<dbReference type="InterPro" id="IPR056823">
    <property type="entry name" value="TEN-like_YD-shell"/>
</dbReference>
<evidence type="ECO:0000313" key="4">
    <source>
        <dbReference type="EMBL" id="UWZ86824.1"/>
    </source>
</evidence>
<evidence type="ECO:0000259" key="3">
    <source>
        <dbReference type="Pfam" id="PF25023"/>
    </source>
</evidence>
<evidence type="ECO:0000313" key="5">
    <source>
        <dbReference type="Proteomes" id="UP001059380"/>
    </source>
</evidence>
<dbReference type="Proteomes" id="UP001059380">
    <property type="component" value="Chromosome"/>
</dbReference>
<dbReference type="AlphaFoldDB" id="A0A9J7BW09"/>
<gene>
    <name evidence="4" type="ORF">MOP44_12950</name>
</gene>
<reference evidence="4" key="1">
    <citation type="submission" date="2021-04" db="EMBL/GenBank/DDBJ databases">
        <title>Phylogenetic analysis of Acidobacteriaceae.</title>
        <authorList>
            <person name="Qiu L."/>
            <person name="Zhang Q."/>
        </authorList>
    </citation>
    <scope>NUCLEOTIDE SEQUENCE</scope>
    <source>
        <strain evidence="4">DSM 25168</strain>
    </source>
</reference>
<accession>A0A9J7BW09</accession>
<keyword evidence="1" id="KW-0677">Repeat</keyword>
<dbReference type="InterPro" id="IPR022385">
    <property type="entry name" value="Rhs_assc_core"/>
</dbReference>
<keyword evidence="5" id="KW-1185">Reference proteome</keyword>
<dbReference type="Gene3D" id="2.180.10.10">
    <property type="entry name" value="RHS repeat-associated core"/>
    <property type="match status" value="1"/>
</dbReference>
<feature type="domain" description="Teneurin-like YD-shell" evidence="3">
    <location>
        <begin position="9"/>
        <end position="106"/>
    </location>
</feature>
<dbReference type="PANTHER" id="PTHR32305">
    <property type="match status" value="1"/>
</dbReference>
<dbReference type="InterPro" id="IPR006530">
    <property type="entry name" value="YD"/>
</dbReference>
<dbReference type="EMBL" id="CP093313">
    <property type="protein sequence ID" value="UWZ86824.1"/>
    <property type="molecule type" value="Genomic_DNA"/>
</dbReference>
<dbReference type="NCBIfam" id="TIGR01643">
    <property type="entry name" value="YD_repeat_2x"/>
    <property type="match status" value="2"/>
</dbReference>
<feature type="domain" description="Teneurin-like YD-shell" evidence="3">
    <location>
        <begin position="200"/>
        <end position="382"/>
    </location>
</feature>
<dbReference type="InterPro" id="IPR050708">
    <property type="entry name" value="T6SS_VgrG/RHS"/>
</dbReference>
<dbReference type="KEGG" id="orp:MOP44_12950"/>
<organism evidence="4 5">
    <name type="scientific">Occallatibacter riparius</name>
    <dbReference type="NCBI Taxonomy" id="1002689"/>
    <lineage>
        <taxon>Bacteria</taxon>
        <taxon>Pseudomonadati</taxon>
        <taxon>Acidobacteriota</taxon>
        <taxon>Terriglobia</taxon>
        <taxon>Terriglobales</taxon>
        <taxon>Acidobacteriaceae</taxon>
        <taxon>Occallatibacter</taxon>
    </lineage>
</organism>
<feature type="region of interest" description="Disordered" evidence="2">
    <location>
        <begin position="400"/>
        <end position="437"/>
    </location>
</feature>
<dbReference type="NCBIfam" id="TIGR03696">
    <property type="entry name" value="Rhs_assc_core"/>
    <property type="match status" value="1"/>
</dbReference>
<evidence type="ECO:0000256" key="2">
    <source>
        <dbReference type="SAM" id="MobiDB-lite"/>
    </source>
</evidence>
<feature type="compositionally biased region" description="Polar residues" evidence="2">
    <location>
        <begin position="401"/>
        <end position="412"/>
    </location>
</feature>
<dbReference type="RefSeq" id="WP_260796461.1">
    <property type="nucleotide sequence ID" value="NZ_CP093313.1"/>
</dbReference>
<dbReference type="Pfam" id="PF25023">
    <property type="entry name" value="TEN_YD-shell"/>
    <property type="match status" value="2"/>
</dbReference>
<sequence length="437" mass="46548">MTDASGTTTYSYDSMDRLTTKATPEGTLSYTYDAAGNLASMSSNHTNGVSATYSYDDLNRLTSVVDANLAGAGTTTYTYDTASNLGTVTYPNGIHTGFAYDQLNRVSTAVSQVAGYSYQRGPTGNLANVVELNGRTVNWTYDGINRLTSESISSDPTKNNGSVSYGLDPVGNRTSASASLNGIPSGNWSFNADDEVSSESYDANGNVIASGGKSFAYDSQNHLISMNGGAVQILYDGDGNRVAKSANGIVTRYLVDDLNPTGYAQVVEELSGAGVVERQYTYGLQRINQNQPINNTWTVSFYGYDGGGSVRQLTNAAGTVTDTYVYDAFGNSLQTGNQTPNVYLYRGEQFDSDLGLYYLRARYYNPITGRFMGRDPLGWNPLSTGSVHRYLYGLGDPVNGSDPSGASDTTVGNFPIPGDPAPTSPDYGPLRPTGAVE</sequence>
<protein>
    <recommendedName>
        <fullName evidence="3">Teneurin-like YD-shell domain-containing protein</fullName>
    </recommendedName>
</protein>
<evidence type="ECO:0000256" key="1">
    <source>
        <dbReference type="ARBA" id="ARBA00022737"/>
    </source>
</evidence>
<proteinExistence type="predicted"/>
<dbReference type="PANTHER" id="PTHR32305:SF15">
    <property type="entry name" value="PROTEIN RHSA-RELATED"/>
    <property type="match status" value="1"/>
</dbReference>
<name>A0A9J7BW09_9BACT</name>